<feature type="domain" description="Rhodopsin" evidence="7">
    <location>
        <begin position="3"/>
        <end position="202"/>
    </location>
</feature>
<evidence type="ECO:0000259" key="7">
    <source>
        <dbReference type="Pfam" id="PF20684"/>
    </source>
</evidence>
<accession>A0A6A6IXR3</accession>
<name>A0A6A6IXR3_9PLEO</name>
<keyword evidence="3 6" id="KW-1133">Transmembrane helix</keyword>
<evidence type="ECO:0000256" key="2">
    <source>
        <dbReference type="ARBA" id="ARBA00022692"/>
    </source>
</evidence>
<reference evidence="8" key="1">
    <citation type="journal article" date="2020" name="Stud. Mycol.">
        <title>101 Dothideomycetes genomes: a test case for predicting lifestyles and emergence of pathogens.</title>
        <authorList>
            <person name="Haridas S."/>
            <person name="Albert R."/>
            <person name="Binder M."/>
            <person name="Bloem J."/>
            <person name="Labutti K."/>
            <person name="Salamov A."/>
            <person name="Andreopoulos B."/>
            <person name="Baker S."/>
            <person name="Barry K."/>
            <person name="Bills G."/>
            <person name="Bluhm B."/>
            <person name="Cannon C."/>
            <person name="Castanera R."/>
            <person name="Culley D."/>
            <person name="Daum C."/>
            <person name="Ezra D."/>
            <person name="Gonzalez J."/>
            <person name="Henrissat B."/>
            <person name="Kuo A."/>
            <person name="Liang C."/>
            <person name="Lipzen A."/>
            <person name="Lutzoni F."/>
            <person name="Magnuson J."/>
            <person name="Mondo S."/>
            <person name="Nolan M."/>
            <person name="Ohm R."/>
            <person name="Pangilinan J."/>
            <person name="Park H.-J."/>
            <person name="Ramirez L."/>
            <person name="Alfaro M."/>
            <person name="Sun H."/>
            <person name="Tritt A."/>
            <person name="Yoshinaga Y."/>
            <person name="Zwiers L.-H."/>
            <person name="Turgeon B."/>
            <person name="Goodwin S."/>
            <person name="Spatafora J."/>
            <person name="Crous P."/>
            <person name="Grigoriev I."/>
        </authorList>
    </citation>
    <scope>NUCLEOTIDE SEQUENCE</scope>
    <source>
        <strain evidence="8">CBS 122368</strain>
    </source>
</reference>
<dbReference type="RefSeq" id="XP_033690335.1">
    <property type="nucleotide sequence ID" value="XM_033822600.1"/>
</dbReference>
<dbReference type="GO" id="GO:0016020">
    <property type="term" value="C:membrane"/>
    <property type="evidence" value="ECO:0007669"/>
    <property type="project" value="UniProtKB-SubCell"/>
</dbReference>
<comment type="similarity">
    <text evidence="5">Belongs to the SAT4 family.</text>
</comment>
<dbReference type="AlphaFoldDB" id="A0A6A6IXR3"/>
<dbReference type="PANTHER" id="PTHR33048:SF160">
    <property type="entry name" value="SAT4 FAMILY MEMBRANE PROTEIN"/>
    <property type="match status" value="1"/>
</dbReference>
<dbReference type="GeneID" id="54575930"/>
<dbReference type="PANTHER" id="PTHR33048">
    <property type="entry name" value="PTH11-LIKE INTEGRAL MEMBRANE PROTEIN (AFU_ORTHOLOGUE AFUA_5G11245)"/>
    <property type="match status" value="1"/>
</dbReference>
<proteinExistence type="inferred from homology"/>
<evidence type="ECO:0000313" key="9">
    <source>
        <dbReference type="Proteomes" id="UP000800094"/>
    </source>
</evidence>
<sequence>SWYGYHYYDIPPGAVDPTEYQKWGFANAVVYNPILGLIKASFVITLLKLRSPNRRINIALWSIFSANALFTIAAPLVCAFQCRPVSKFWDKTQPGTCIDPANYTYGTISVVLITDVAVVAMPTWILHNLRMPFRKKAMYISFLSFGLAVTGIGAYRLYVFVNLFTNRIHDPDASYGVRQGLSNVEVSLASIGACGGTVKWLLGRCIPVFRDEETPR</sequence>
<keyword evidence="4 6" id="KW-0472">Membrane</keyword>
<feature type="transmembrane region" description="Helical" evidence="6">
    <location>
        <begin position="102"/>
        <end position="125"/>
    </location>
</feature>
<feature type="transmembrane region" description="Helical" evidence="6">
    <location>
        <begin position="59"/>
        <end position="82"/>
    </location>
</feature>
<keyword evidence="9" id="KW-1185">Reference proteome</keyword>
<protein>
    <recommendedName>
        <fullName evidence="7">Rhodopsin domain-containing protein</fullName>
    </recommendedName>
</protein>
<evidence type="ECO:0000256" key="1">
    <source>
        <dbReference type="ARBA" id="ARBA00004141"/>
    </source>
</evidence>
<dbReference type="Pfam" id="PF20684">
    <property type="entry name" value="Fung_rhodopsin"/>
    <property type="match status" value="1"/>
</dbReference>
<feature type="transmembrane region" description="Helical" evidence="6">
    <location>
        <begin position="137"/>
        <end position="158"/>
    </location>
</feature>
<evidence type="ECO:0000313" key="8">
    <source>
        <dbReference type="EMBL" id="KAF2255331.1"/>
    </source>
</evidence>
<dbReference type="OrthoDB" id="5283415at2759"/>
<evidence type="ECO:0000256" key="5">
    <source>
        <dbReference type="ARBA" id="ARBA00038359"/>
    </source>
</evidence>
<organism evidence="8 9">
    <name type="scientific">Trematosphaeria pertusa</name>
    <dbReference type="NCBI Taxonomy" id="390896"/>
    <lineage>
        <taxon>Eukaryota</taxon>
        <taxon>Fungi</taxon>
        <taxon>Dikarya</taxon>
        <taxon>Ascomycota</taxon>
        <taxon>Pezizomycotina</taxon>
        <taxon>Dothideomycetes</taxon>
        <taxon>Pleosporomycetidae</taxon>
        <taxon>Pleosporales</taxon>
        <taxon>Massarineae</taxon>
        <taxon>Trematosphaeriaceae</taxon>
        <taxon>Trematosphaeria</taxon>
    </lineage>
</organism>
<feature type="non-terminal residue" evidence="8">
    <location>
        <position position="216"/>
    </location>
</feature>
<evidence type="ECO:0000256" key="6">
    <source>
        <dbReference type="SAM" id="Phobius"/>
    </source>
</evidence>
<feature type="non-terminal residue" evidence="8">
    <location>
        <position position="1"/>
    </location>
</feature>
<dbReference type="InterPro" id="IPR052337">
    <property type="entry name" value="SAT4-like"/>
</dbReference>
<dbReference type="InterPro" id="IPR049326">
    <property type="entry name" value="Rhodopsin_dom_fungi"/>
</dbReference>
<keyword evidence="2 6" id="KW-0812">Transmembrane</keyword>
<gene>
    <name evidence="8" type="ORF">BU26DRAFT_383511</name>
</gene>
<dbReference type="Proteomes" id="UP000800094">
    <property type="component" value="Unassembled WGS sequence"/>
</dbReference>
<evidence type="ECO:0000256" key="4">
    <source>
        <dbReference type="ARBA" id="ARBA00023136"/>
    </source>
</evidence>
<evidence type="ECO:0000256" key="3">
    <source>
        <dbReference type="ARBA" id="ARBA00022989"/>
    </source>
</evidence>
<dbReference type="EMBL" id="ML987190">
    <property type="protein sequence ID" value="KAF2255331.1"/>
    <property type="molecule type" value="Genomic_DNA"/>
</dbReference>
<feature type="transmembrane region" description="Helical" evidence="6">
    <location>
        <begin position="28"/>
        <end position="47"/>
    </location>
</feature>
<comment type="subcellular location">
    <subcellularLocation>
        <location evidence="1">Membrane</location>
        <topology evidence="1">Multi-pass membrane protein</topology>
    </subcellularLocation>
</comment>